<keyword evidence="4 5" id="KW-0720">Serine protease</keyword>
<dbReference type="GO" id="GO:0004175">
    <property type="term" value="F:endopeptidase activity"/>
    <property type="evidence" value="ECO:0007669"/>
    <property type="project" value="TreeGrafter"/>
</dbReference>
<accession>A0A9D1J2S4</accession>
<dbReference type="NCBIfam" id="TIGR00225">
    <property type="entry name" value="prc"/>
    <property type="match status" value="1"/>
</dbReference>
<dbReference type="SUPFAM" id="SSF52096">
    <property type="entry name" value="ClpP/crotonase"/>
    <property type="match status" value="1"/>
</dbReference>
<dbReference type="GO" id="GO:0007165">
    <property type="term" value="P:signal transduction"/>
    <property type="evidence" value="ECO:0007669"/>
    <property type="project" value="TreeGrafter"/>
</dbReference>
<keyword evidence="6" id="KW-0812">Transmembrane</keyword>
<comment type="caution">
    <text evidence="8">The sequence shown here is derived from an EMBL/GenBank/DDBJ whole genome shotgun (WGS) entry which is preliminary data.</text>
</comment>
<evidence type="ECO:0000256" key="6">
    <source>
        <dbReference type="SAM" id="Phobius"/>
    </source>
</evidence>
<reference evidence="8" key="2">
    <citation type="journal article" date="2021" name="PeerJ">
        <title>Extensive microbial diversity within the chicken gut microbiome revealed by metagenomics and culture.</title>
        <authorList>
            <person name="Gilroy R."/>
            <person name="Ravi A."/>
            <person name="Getino M."/>
            <person name="Pursley I."/>
            <person name="Horton D.L."/>
            <person name="Alikhan N.F."/>
            <person name="Baker D."/>
            <person name="Gharbi K."/>
            <person name="Hall N."/>
            <person name="Watson M."/>
            <person name="Adriaenssens E.M."/>
            <person name="Foster-Nyarko E."/>
            <person name="Jarju S."/>
            <person name="Secka A."/>
            <person name="Antonio M."/>
            <person name="Oren A."/>
            <person name="Chaudhuri R.R."/>
            <person name="La Ragione R."/>
            <person name="Hildebrand F."/>
            <person name="Pallen M.J."/>
        </authorList>
    </citation>
    <scope>NUCLEOTIDE SEQUENCE</scope>
    <source>
        <strain evidence="8">CHK184-20233</strain>
    </source>
</reference>
<proteinExistence type="inferred from homology"/>
<dbReference type="AlphaFoldDB" id="A0A9D1J2S4"/>
<keyword evidence="6" id="KW-1133">Transmembrane helix</keyword>
<dbReference type="PANTHER" id="PTHR32060:SF30">
    <property type="entry name" value="CARBOXY-TERMINAL PROCESSING PROTEASE CTPA"/>
    <property type="match status" value="1"/>
</dbReference>
<organism evidence="8 9">
    <name type="scientific">Candidatus Onthousia excrementipullorum</name>
    <dbReference type="NCBI Taxonomy" id="2840884"/>
    <lineage>
        <taxon>Bacteria</taxon>
        <taxon>Bacillati</taxon>
        <taxon>Bacillota</taxon>
        <taxon>Bacilli</taxon>
        <taxon>Candidatus Onthousia</taxon>
    </lineage>
</organism>
<dbReference type="InterPro" id="IPR004447">
    <property type="entry name" value="Peptidase_S41A"/>
</dbReference>
<evidence type="ECO:0000256" key="4">
    <source>
        <dbReference type="ARBA" id="ARBA00022825"/>
    </source>
</evidence>
<dbReference type="CDD" id="cd07560">
    <property type="entry name" value="Peptidase_S41_CPP"/>
    <property type="match status" value="1"/>
</dbReference>
<dbReference type="SMART" id="SM00245">
    <property type="entry name" value="TSPc"/>
    <property type="match status" value="1"/>
</dbReference>
<evidence type="ECO:0000256" key="5">
    <source>
        <dbReference type="RuleBase" id="RU004404"/>
    </source>
</evidence>
<dbReference type="InterPro" id="IPR001478">
    <property type="entry name" value="PDZ"/>
</dbReference>
<dbReference type="GO" id="GO:0030288">
    <property type="term" value="C:outer membrane-bounded periplasmic space"/>
    <property type="evidence" value="ECO:0007669"/>
    <property type="project" value="TreeGrafter"/>
</dbReference>
<dbReference type="PANTHER" id="PTHR32060">
    <property type="entry name" value="TAIL-SPECIFIC PROTEASE"/>
    <property type="match status" value="1"/>
</dbReference>
<dbReference type="GO" id="GO:0006508">
    <property type="term" value="P:proteolysis"/>
    <property type="evidence" value="ECO:0007669"/>
    <property type="project" value="UniProtKB-KW"/>
</dbReference>
<dbReference type="SMART" id="SM00228">
    <property type="entry name" value="PDZ"/>
    <property type="match status" value="1"/>
</dbReference>
<evidence type="ECO:0000313" key="8">
    <source>
        <dbReference type="EMBL" id="HIR58956.1"/>
    </source>
</evidence>
<dbReference type="Pfam" id="PF22694">
    <property type="entry name" value="CtpB_N-like"/>
    <property type="match status" value="1"/>
</dbReference>
<dbReference type="EMBL" id="DVHC01000029">
    <property type="protein sequence ID" value="HIR58956.1"/>
    <property type="molecule type" value="Genomic_DNA"/>
</dbReference>
<evidence type="ECO:0000259" key="7">
    <source>
        <dbReference type="PROSITE" id="PS50106"/>
    </source>
</evidence>
<comment type="similarity">
    <text evidence="1 5">Belongs to the peptidase S41A family.</text>
</comment>
<evidence type="ECO:0000256" key="3">
    <source>
        <dbReference type="ARBA" id="ARBA00022801"/>
    </source>
</evidence>
<dbReference type="Pfam" id="PF13180">
    <property type="entry name" value="PDZ_2"/>
    <property type="match status" value="1"/>
</dbReference>
<dbReference type="PROSITE" id="PS50106">
    <property type="entry name" value="PDZ"/>
    <property type="match status" value="1"/>
</dbReference>
<dbReference type="InterPro" id="IPR036034">
    <property type="entry name" value="PDZ_sf"/>
</dbReference>
<dbReference type="Gene3D" id="3.30.750.44">
    <property type="match status" value="1"/>
</dbReference>
<dbReference type="Gene3D" id="3.90.226.10">
    <property type="entry name" value="2-enoyl-CoA Hydratase, Chain A, domain 1"/>
    <property type="match status" value="1"/>
</dbReference>
<dbReference type="SUPFAM" id="SSF50156">
    <property type="entry name" value="PDZ domain-like"/>
    <property type="match status" value="1"/>
</dbReference>
<dbReference type="GO" id="GO:0008236">
    <property type="term" value="F:serine-type peptidase activity"/>
    <property type="evidence" value="ECO:0007669"/>
    <property type="project" value="UniProtKB-KW"/>
</dbReference>
<sequence>MFKKKKNNDKENIIEDITTKEEIDDTSNVREIIVERRSGFNFSEVIIIMIIAIMFGFLLGNIVNFVVFSDNSSSNDELNELVSTYDNIVNNYYEDVDKEELIDAGIQGMINYLDDPYATYFSGDASDDFNEELSGTYDGIGIEVMLKDGVVSVGNVFEDSPASKVGIKVGDIITKVNDTDITGKSLTEVVSMINSKKKAKITVNREEEELSFELSKDTIETPVVDSEIYESNNKKIGYIKIDIFNSNSYKQFNSALKKLEKNNIEGLVIDVRDNPGGYLSEVKNILSLFLNKKQVLYQLQTKNKTEKVYGTKKSVDRDYPVSVIINDESASASEILASAFKESYGSHIVGINSYGKGTVQSASDLNSGDTIKYTVQKWLTPDGNWVNDKGVVPTDRVETVLQEGETLTYDNDTMLQTAISVVSE</sequence>
<evidence type="ECO:0000256" key="1">
    <source>
        <dbReference type="ARBA" id="ARBA00009179"/>
    </source>
</evidence>
<feature type="transmembrane region" description="Helical" evidence="6">
    <location>
        <begin position="45"/>
        <end position="68"/>
    </location>
</feature>
<dbReference type="Proteomes" id="UP000824232">
    <property type="component" value="Unassembled WGS sequence"/>
</dbReference>
<evidence type="ECO:0000313" key="9">
    <source>
        <dbReference type="Proteomes" id="UP000824232"/>
    </source>
</evidence>
<dbReference type="Gene3D" id="2.30.42.10">
    <property type="match status" value="1"/>
</dbReference>
<keyword evidence="3 5" id="KW-0378">Hydrolase</keyword>
<protein>
    <submittedName>
        <fullName evidence="8">S41 family peptidase</fullName>
    </submittedName>
</protein>
<reference evidence="8" key="1">
    <citation type="submission" date="2020-10" db="EMBL/GenBank/DDBJ databases">
        <authorList>
            <person name="Gilroy R."/>
        </authorList>
    </citation>
    <scope>NUCLEOTIDE SEQUENCE</scope>
    <source>
        <strain evidence="8">CHK184-20233</strain>
    </source>
</reference>
<keyword evidence="2 5" id="KW-0645">Protease</keyword>
<dbReference type="InterPro" id="IPR055210">
    <property type="entry name" value="CtpA/B_N"/>
</dbReference>
<evidence type="ECO:0000256" key="2">
    <source>
        <dbReference type="ARBA" id="ARBA00022670"/>
    </source>
</evidence>
<keyword evidence="6" id="KW-0472">Membrane</keyword>
<gene>
    <name evidence="8" type="ORF">IAB38_02800</name>
</gene>
<feature type="domain" description="PDZ" evidence="7">
    <location>
        <begin position="134"/>
        <end position="195"/>
    </location>
</feature>
<dbReference type="Pfam" id="PF03572">
    <property type="entry name" value="Peptidase_S41"/>
    <property type="match status" value="1"/>
</dbReference>
<dbReference type="InterPro" id="IPR029045">
    <property type="entry name" value="ClpP/crotonase-like_dom_sf"/>
</dbReference>
<dbReference type="InterPro" id="IPR005151">
    <property type="entry name" value="Tail-specific_protease"/>
</dbReference>
<name>A0A9D1J2S4_9FIRM</name>